<dbReference type="PANTHER" id="PTHR11960">
    <property type="entry name" value="EUKARYOTIC TRANSLATION INITIATION FACTOR 4E RELATED"/>
    <property type="match status" value="1"/>
</dbReference>
<dbReference type="InterPro" id="IPR023398">
    <property type="entry name" value="TIF_eIF4e-like"/>
</dbReference>
<dbReference type="AlphaFoldDB" id="A0A1D1VIL7"/>
<evidence type="ECO:0000313" key="8">
    <source>
        <dbReference type="EMBL" id="GAV01440.1"/>
    </source>
</evidence>
<evidence type="ECO:0000256" key="4">
    <source>
        <dbReference type="ARBA" id="ARBA00022884"/>
    </source>
</evidence>
<evidence type="ECO:0000256" key="3">
    <source>
        <dbReference type="ARBA" id="ARBA00022845"/>
    </source>
</evidence>
<sequence length="346" mass="39619">MNMNVLNPSMRAETSNSYDSCSTGDLYPGADIARFSDFDQEMVMGYGRFHPDGAWPMHNTHRESLKYGPPIDMKQYGNAGPLDRLVPSYGPMDGMKKANQLVPQRRAGDQFDQASKRLVSKPEPTQKGVKLGSSWMYWHISSEGGTEADWKEGMKPMCTFDYKEQFWGMWNSVKPPSELSAKRELALFRGGFGRRPVWPDWNDTENVEGGRWKIIFRVTELPQIVDNFWRDLMVHCIEERWVPYSGFVNGVSITVKGQFYRIYVWLCSSKPAHIEFIRDRAKELLKDIPYVQMDYITGNGERPQQRGLGLGPLNLQPNRNFDEGPCGPCRCDSVPHRKDCPEQIGS</sequence>
<evidence type="ECO:0008006" key="10">
    <source>
        <dbReference type="Google" id="ProtNLM"/>
    </source>
</evidence>
<dbReference type="InterPro" id="IPR001040">
    <property type="entry name" value="TIF_eIF_4E"/>
</dbReference>
<dbReference type="STRING" id="947166.A0A1D1VIL7"/>
<feature type="region of interest" description="Disordered" evidence="7">
    <location>
        <begin position="1"/>
        <end position="21"/>
    </location>
</feature>
<evidence type="ECO:0000256" key="2">
    <source>
        <dbReference type="ARBA" id="ARBA00022540"/>
    </source>
</evidence>
<dbReference type="OrthoDB" id="590761at2759"/>
<dbReference type="Pfam" id="PF01652">
    <property type="entry name" value="IF4E"/>
    <property type="match status" value="1"/>
</dbReference>
<evidence type="ECO:0000256" key="6">
    <source>
        <dbReference type="RuleBase" id="RU004374"/>
    </source>
</evidence>
<dbReference type="Gene3D" id="3.30.760.10">
    <property type="entry name" value="RNA Cap, Translation Initiation Factor Eif4e"/>
    <property type="match status" value="1"/>
</dbReference>
<dbReference type="EMBL" id="BDGG01000007">
    <property type="protein sequence ID" value="GAV01440.1"/>
    <property type="molecule type" value="Genomic_DNA"/>
</dbReference>
<evidence type="ECO:0000256" key="1">
    <source>
        <dbReference type="ARBA" id="ARBA00009860"/>
    </source>
</evidence>
<dbReference type="GO" id="GO:0006417">
    <property type="term" value="P:regulation of translation"/>
    <property type="evidence" value="ECO:0007669"/>
    <property type="project" value="UniProtKB-KW"/>
</dbReference>
<protein>
    <recommendedName>
        <fullName evidence="10">EIF-4F 25 kDa subunit</fullName>
    </recommendedName>
</protein>
<keyword evidence="3" id="KW-0810">Translation regulation</keyword>
<keyword evidence="4 6" id="KW-0694">RNA-binding</keyword>
<dbReference type="Proteomes" id="UP000186922">
    <property type="component" value="Unassembled WGS sequence"/>
</dbReference>
<proteinExistence type="inferred from homology"/>
<evidence type="ECO:0000256" key="5">
    <source>
        <dbReference type="ARBA" id="ARBA00022917"/>
    </source>
</evidence>
<dbReference type="GO" id="GO:0000340">
    <property type="term" value="F:RNA 7-methylguanosine cap binding"/>
    <property type="evidence" value="ECO:0007669"/>
    <property type="project" value="TreeGrafter"/>
</dbReference>
<evidence type="ECO:0000256" key="7">
    <source>
        <dbReference type="SAM" id="MobiDB-lite"/>
    </source>
</evidence>
<dbReference type="GO" id="GO:0003743">
    <property type="term" value="F:translation initiation factor activity"/>
    <property type="evidence" value="ECO:0007669"/>
    <property type="project" value="UniProtKB-KW"/>
</dbReference>
<keyword evidence="9" id="KW-1185">Reference proteome</keyword>
<dbReference type="SUPFAM" id="SSF55418">
    <property type="entry name" value="eIF4e-like"/>
    <property type="match status" value="1"/>
</dbReference>
<gene>
    <name evidence="8" type="primary">RvY_12153-1</name>
    <name evidence="8" type="synonym">RvY_12153.1</name>
    <name evidence="8" type="ORF">RvY_12153</name>
</gene>
<reference evidence="8 9" key="1">
    <citation type="journal article" date="2016" name="Nat. Commun.">
        <title>Extremotolerant tardigrade genome and improved radiotolerance of human cultured cells by tardigrade-unique protein.</title>
        <authorList>
            <person name="Hashimoto T."/>
            <person name="Horikawa D.D."/>
            <person name="Saito Y."/>
            <person name="Kuwahara H."/>
            <person name="Kozuka-Hata H."/>
            <person name="Shin-I T."/>
            <person name="Minakuchi Y."/>
            <person name="Ohishi K."/>
            <person name="Motoyama A."/>
            <person name="Aizu T."/>
            <person name="Enomoto A."/>
            <person name="Kondo K."/>
            <person name="Tanaka S."/>
            <person name="Hara Y."/>
            <person name="Koshikawa S."/>
            <person name="Sagara H."/>
            <person name="Miura T."/>
            <person name="Yokobori S."/>
            <person name="Miyagawa K."/>
            <person name="Suzuki Y."/>
            <person name="Kubo T."/>
            <person name="Oyama M."/>
            <person name="Kohara Y."/>
            <person name="Fujiyama A."/>
            <person name="Arakawa K."/>
            <person name="Katayama T."/>
            <person name="Toyoda A."/>
            <person name="Kunieda T."/>
        </authorList>
    </citation>
    <scope>NUCLEOTIDE SEQUENCE [LARGE SCALE GENOMIC DNA]</scope>
    <source>
        <strain evidence="8 9">YOKOZUNA-1</strain>
    </source>
</reference>
<accession>A0A1D1VIL7</accession>
<dbReference type="GO" id="GO:0016281">
    <property type="term" value="C:eukaryotic translation initiation factor 4F complex"/>
    <property type="evidence" value="ECO:0007669"/>
    <property type="project" value="TreeGrafter"/>
</dbReference>
<evidence type="ECO:0000313" key="9">
    <source>
        <dbReference type="Proteomes" id="UP000186922"/>
    </source>
</evidence>
<organism evidence="8 9">
    <name type="scientific">Ramazzottius varieornatus</name>
    <name type="common">Water bear</name>
    <name type="synonym">Tardigrade</name>
    <dbReference type="NCBI Taxonomy" id="947166"/>
    <lineage>
        <taxon>Eukaryota</taxon>
        <taxon>Metazoa</taxon>
        <taxon>Ecdysozoa</taxon>
        <taxon>Tardigrada</taxon>
        <taxon>Eutardigrada</taxon>
        <taxon>Parachela</taxon>
        <taxon>Hypsibioidea</taxon>
        <taxon>Ramazzottiidae</taxon>
        <taxon>Ramazzottius</taxon>
    </lineage>
</organism>
<comment type="similarity">
    <text evidence="1 6">Belongs to the eukaryotic initiation factor 4E family.</text>
</comment>
<dbReference type="PANTHER" id="PTHR11960:SF8">
    <property type="entry name" value="EUKARYOTIC TRANSLATION INITIATION FACTOR 4E1-RELATED"/>
    <property type="match status" value="1"/>
</dbReference>
<comment type="caution">
    <text evidence="8">The sequence shown here is derived from an EMBL/GenBank/DDBJ whole genome shotgun (WGS) entry which is preliminary data.</text>
</comment>
<keyword evidence="2 6" id="KW-0396">Initiation factor</keyword>
<name>A0A1D1VIL7_RAMVA</name>
<keyword evidence="5 6" id="KW-0648">Protein biosynthesis</keyword>